<keyword evidence="1" id="KW-0175">Coiled coil</keyword>
<evidence type="ECO:0000313" key="3">
    <source>
        <dbReference type="EMBL" id="KAA8905855.1"/>
    </source>
</evidence>
<sequence>MEYTVGGVGGGTGAGGGGMPPSPPLTRRSTTSPSGGSPLAMQQSASTSSPPPPQPPPHATLPAAEVHTDVERPASQVGSNASLKEIRKVGKTLGQNPIDYLLPNGSLVAPVSAHFHPTHDPHSLTPPPPPPPPSSDANPVAGIFGNLNFLLNSYLAILEAGGSLAVGTGYQSVARKVLERVENLFTRNLGVDNVGWADILEYLRGSRQKPSLFILPVRGILARREPRRDEESVVGGGEALLEPTATTRELAESVVAGVKVKPAMTKVEQWLQEVQQVLKASGPEDGCSPSGNDCLKAQIDDEEDQIVCEIVEGILRDSMEDSESQILNFRYYLENRALISNMRRALTRLYRDHPPEAITAPIVALYLLLHPELHPLLQALANISDSELELINSGKFDGFLDGSTNVVGRDEDEELAIITNLDTRLRSVLEGLETEIEELHNRALVVRRALKSRKECIVRRRPPTSASVSSRSGSPAGVGGSQRKSSGQFKPDDMDPEDQASRRRAEEEEWMLNVPTLRLPITPDDSASNISFNRRRRQERANKVNREDEEQRHKEKERKREKKEKKAEEKEKEKEKEKPTKSIKEEKSPAENKLFSWKNFSIKSGEFGPGAAADGDKSDDGDTMTSKRKKRREREGGESRRESHRERERERSRNRERCAECGSCVNAREHDKKEGKKHKDKKEERALKDVKEEKEKEREREKEKTTT</sequence>
<dbReference type="OrthoDB" id="5373744at2759"/>
<feature type="coiled-coil region" evidence="1">
    <location>
        <begin position="422"/>
        <end position="449"/>
    </location>
</feature>
<feature type="compositionally biased region" description="Pro residues" evidence="2">
    <location>
        <begin position="49"/>
        <end position="59"/>
    </location>
</feature>
<dbReference type="PANTHER" id="PTHR46528:SF1">
    <property type="entry name" value="PROTEIN SON"/>
    <property type="match status" value="1"/>
</dbReference>
<reference evidence="3 4" key="1">
    <citation type="submission" date="2019-09" db="EMBL/GenBank/DDBJ databases">
        <title>Draft genome of the ectomycorrhizal ascomycete Sphaerosporella brunnea.</title>
        <authorList>
            <consortium name="DOE Joint Genome Institute"/>
            <person name="Benucci G.M."/>
            <person name="Marozzi G."/>
            <person name="Antonielli L."/>
            <person name="Sanchez S."/>
            <person name="Marco P."/>
            <person name="Wang X."/>
            <person name="Falini L.B."/>
            <person name="Barry K."/>
            <person name="Haridas S."/>
            <person name="Lipzen A."/>
            <person name="Labutti K."/>
            <person name="Grigoriev I.V."/>
            <person name="Murat C."/>
            <person name="Martin F."/>
            <person name="Albertini E."/>
            <person name="Donnini D."/>
            <person name="Bonito G."/>
        </authorList>
    </citation>
    <scope>NUCLEOTIDE SEQUENCE [LARGE SCALE GENOMIC DNA]</scope>
    <source>
        <strain evidence="3 4">Sb_GMNB300</strain>
    </source>
</reference>
<accession>A0A5J5EWN0</accession>
<name>A0A5J5EWN0_9PEZI</name>
<feature type="compositionally biased region" description="Low complexity" evidence="2">
    <location>
        <begin position="25"/>
        <end position="48"/>
    </location>
</feature>
<evidence type="ECO:0000313" key="4">
    <source>
        <dbReference type="Proteomes" id="UP000326924"/>
    </source>
</evidence>
<feature type="compositionally biased region" description="Pro residues" evidence="2">
    <location>
        <begin position="124"/>
        <end position="134"/>
    </location>
</feature>
<feature type="compositionally biased region" description="Basic and acidic residues" evidence="2">
    <location>
        <begin position="564"/>
        <end position="590"/>
    </location>
</feature>
<feature type="compositionally biased region" description="Basic and acidic residues" evidence="2">
    <location>
        <begin position="539"/>
        <end position="554"/>
    </location>
</feature>
<keyword evidence="4" id="KW-1185">Reference proteome</keyword>
<protein>
    <submittedName>
        <fullName evidence="3">Uncharacterized protein</fullName>
    </submittedName>
</protein>
<dbReference type="EMBL" id="VXIS01000095">
    <property type="protein sequence ID" value="KAA8905855.1"/>
    <property type="molecule type" value="Genomic_DNA"/>
</dbReference>
<dbReference type="InterPro" id="IPR032922">
    <property type="entry name" value="SON"/>
</dbReference>
<dbReference type="GO" id="GO:0051726">
    <property type="term" value="P:regulation of cell cycle"/>
    <property type="evidence" value="ECO:0007669"/>
    <property type="project" value="InterPro"/>
</dbReference>
<dbReference type="Proteomes" id="UP000326924">
    <property type="component" value="Unassembled WGS sequence"/>
</dbReference>
<proteinExistence type="predicted"/>
<feature type="compositionally biased region" description="Basic and acidic residues" evidence="2">
    <location>
        <begin position="633"/>
        <end position="659"/>
    </location>
</feature>
<feature type="compositionally biased region" description="Basic and acidic residues" evidence="2">
    <location>
        <begin position="681"/>
        <end position="707"/>
    </location>
</feature>
<gene>
    <name evidence="3" type="ORF">FN846DRAFT_949811</name>
</gene>
<comment type="caution">
    <text evidence="3">The sequence shown here is derived from an EMBL/GenBank/DDBJ whole genome shotgun (WGS) entry which is preliminary data.</text>
</comment>
<dbReference type="GO" id="GO:0043484">
    <property type="term" value="P:regulation of RNA splicing"/>
    <property type="evidence" value="ECO:0007669"/>
    <property type="project" value="InterPro"/>
</dbReference>
<feature type="region of interest" description="Disordered" evidence="2">
    <location>
        <begin position="1"/>
        <end position="63"/>
    </location>
</feature>
<evidence type="ECO:0000256" key="2">
    <source>
        <dbReference type="SAM" id="MobiDB-lite"/>
    </source>
</evidence>
<feature type="region of interest" description="Disordered" evidence="2">
    <location>
        <begin position="112"/>
        <end position="139"/>
    </location>
</feature>
<organism evidence="3 4">
    <name type="scientific">Sphaerosporella brunnea</name>
    <dbReference type="NCBI Taxonomy" id="1250544"/>
    <lineage>
        <taxon>Eukaryota</taxon>
        <taxon>Fungi</taxon>
        <taxon>Dikarya</taxon>
        <taxon>Ascomycota</taxon>
        <taxon>Pezizomycotina</taxon>
        <taxon>Pezizomycetes</taxon>
        <taxon>Pezizales</taxon>
        <taxon>Pyronemataceae</taxon>
        <taxon>Sphaerosporella</taxon>
    </lineage>
</organism>
<dbReference type="AlphaFoldDB" id="A0A5J5EWN0"/>
<dbReference type="InParanoid" id="A0A5J5EWN0"/>
<feature type="compositionally biased region" description="Low complexity" evidence="2">
    <location>
        <begin position="463"/>
        <end position="475"/>
    </location>
</feature>
<dbReference type="GO" id="GO:0003723">
    <property type="term" value="F:RNA binding"/>
    <property type="evidence" value="ECO:0007669"/>
    <property type="project" value="InterPro"/>
</dbReference>
<feature type="compositionally biased region" description="Gly residues" evidence="2">
    <location>
        <begin position="1"/>
        <end position="19"/>
    </location>
</feature>
<dbReference type="PANTHER" id="PTHR46528">
    <property type="entry name" value="PROTEIN SON"/>
    <property type="match status" value="1"/>
</dbReference>
<evidence type="ECO:0000256" key="1">
    <source>
        <dbReference type="SAM" id="Coils"/>
    </source>
</evidence>
<feature type="region of interest" description="Disordered" evidence="2">
    <location>
        <begin position="457"/>
        <end position="707"/>
    </location>
</feature>